<accession>A0ACC2PUJ8</accession>
<evidence type="ECO:0000313" key="1">
    <source>
        <dbReference type="EMBL" id="KAJ8686626.1"/>
    </source>
</evidence>
<reference evidence="1" key="1">
    <citation type="submission" date="2023-04" db="EMBL/GenBank/DDBJ databases">
        <title>A chromosome-level genome assembly of the parasitoid wasp Eretmocerus hayati.</title>
        <authorList>
            <person name="Zhong Y."/>
            <person name="Liu S."/>
            <person name="Liu Y."/>
        </authorList>
    </citation>
    <scope>NUCLEOTIDE SEQUENCE</scope>
    <source>
        <strain evidence="1">ZJU_SS_LIU_2023</strain>
    </source>
</reference>
<dbReference type="Proteomes" id="UP001239111">
    <property type="component" value="Chromosome 1"/>
</dbReference>
<gene>
    <name evidence="1" type="ORF">QAD02_022420</name>
</gene>
<keyword evidence="2" id="KW-1185">Reference proteome</keyword>
<evidence type="ECO:0000313" key="2">
    <source>
        <dbReference type="Proteomes" id="UP001239111"/>
    </source>
</evidence>
<protein>
    <submittedName>
        <fullName evidence="1">Uncharacterized protein</fullName>
    </submittedName>
</protein>
<name>A0ACC2PUJ8_9HYME</name>
<comment type="caution">
    <text evidence="1">The sequence shown here is derived from an EMBL/GenBank/DDBJ whole genome shotgun (WGS) entry which is preliminary data.</text>
</comment>
<organism evidence="1 2">
    <name type="scientific">Eretmocerus hayati</name>
    <dbReference type="NCBI Taxonomy" id="131215"/>
    <lineage>
        <taxon>Eukaryota</taxon>
        <taxon>Metazoa</taxon>
        <taxon>Ecdysozoa</taxon>
        <taxon>Arthropoda</taxon>
        <taxon>Hexapoda</taxon>
        <taxon>Insecta</taxon>
        <taxon>Pterygota</taxon>
        <taxon>Neoptera</taxon>
        <taxon>Endopterygota</taxon>
        <taxon>Hymenoptera</taxon>
        <taxon>Apocrita</taxon>
        <taxon>Proctotrupomorpha</taxon>
        <taxon>Chalcidoidea</taxon>
        <taxon>Aphelinidae</taxon>
        <taxon>Aphelininae</taxon>
        <taxon>Eretmocerus</taxon>
    </lineage>
</organism>
<dbReference type="EMBL" id="CM056741">
    <property type="protein sequence ID" value="KAJ8686626.1"/>
    <property type="molecule type" value="Genomic_DNA"/>
</dbReference>
<sequence>MLLQIAKASHHMFHDHQALLKKLPVGDPVTRCTDPSTTSELYVEELAEKRFVSIRMGWLWVEGTTMRLALRALNLCQAEPSICQPHALALGFTLSNSQGDTLATFWADTEPIWWSWVRAIAAELVRQTPFRAQRCLNFLGILTTCPRGPVPLPDTPPDQRRRSRSELRCWPGAELTISDKLSPDQVDSGCIMDENRRRARSELRGWSSSNSSDEDLVMSGVVGNGTHQVVGHATRAWGCSESSEGSDDSLPWGAGPCRSSVDSVDSAICMQPEPSTREQRMQKYKEARRRENEARRKQVLEEDARRRKANKAAVAAAAMSVTSSDHTMEENNNDVQIHRSSRSRLFVSDISPKLESPVSRLTRLDNVPSVRSQSAFGKNTIDTTNTVRFDTTRYHSCDDNRNNNNNNARNNQINSTLSNGSTKPGILRTDTNERRSRARERRCIRERSALLNLSNIGMDNDYYNSVESLKERKERLNAGLTAIRFPEIGMDCTDRTPRSVLMTTSLSIMRNSPCEEEVAKLLERCQRVDHYVPVREKLTLFESLSRMGGRLARSTEDLGRSSSNPSPQGKQRARSLHDLNRGGLKSVPVREMCRFFENGQPESPISIKKDWTRTKFGDFSLVNGHSRNIMNCKDPPKNPDAPCLRTSNRKKHFAR</sequence>
<proteinExistence type="predicted"/>